<dbReference type="InterPro" id="IPR013325">
    <property type="entry name" value="RNA_pol_sigma_r2"/>
</dbReference>
<gene>
    <name evidence="7" type="ORF">LH29_09005</name>
</gene>
<dbReference type="PANTHER" id="PTHR43133:SF45">
    <property type="entry name" value="RNA POLYMERASE ECF-TYPE SIGMA FACTOR"/>
    <property type="match status" value="1"/>
</dbReference>
<reference evidence="7 8" key="1">
    <citation type="submission" date="2014-09" db="EMBL/GenBank/DDBJ databases">
        <title>Draft Genome Sequence of Draconibacterium sp. JN14CK-3.</title>
        <authorList>
            <person name="Dong C."/>
            <person name="Lai Q."/>
            <person name="Shao Z."/>
        </authorList>
    </citation>
    <scope>NUCLEOTIDE SEQUENCE [LARGE SCALE GENOMIC DNA]</scope>
    <source>
        <strain evidence="7 8">JN14CK-3</strain>
    </source>
</reference>
<dbReference type="PANTHER" id="PTHR43133">
    <property type="entry name" value="RNA POLYMERASE ECF-TYPE SIGMA FACTO"/>
    <property type="match status" value="1"/>
</dbReference>
<comment type="similarity">
    <text evidence="1">Belongs to the sigma-70 factor family. ECF subfamily.</text>
</comment>
<dbReference type="Gene3D" id="1.10.1740.10">
    <property type="match status" value="1"/>
</dbReference>
<evidence type="ECO:0000256" key="4">
    <source>
        <dbReference type="ARBA" id="ARBA00023163"/>
    </source>
</evidence>
<dbReference type="STRING" id="1544798.LH29_09005"/>
<dbReference type="NCBIfam" id="TIGR02937">
    <property type="entry name" value="sigma70-ECF"/>
    <property type="match status" value="1"/>
</dbReference>
<evidence type="ECO:0000256" key="2">
    <source>
        <dbReference type="ARBA" id="ARBA00023015"/>
    </source>
</evidence>
<proteinExistence type="inferred from homology"/>
<evidence type="ECO:0000259" key="5">
    <source>
        <dbReference type="Pfam" id="PF04542"/>
    </source>
</evidence>
<dbReference type="GO" id="GO:0003677">
    <property type="term" value="F:DNA binding"/>
    <property type="evidence" value="ECO:0007669"/>
    <property type="project" value="InterPro"/>
</dbReference>
<dbReference type="Pfam" id="PF04542">
    <property type="entry name" value="Sigma70_r2"/>
    <property type="match status" value="1"/>
</dbReference>
<evidence type="ECO:0000256" key="3">
    <source>
        <dbReference type="ARBA" id="ARBA00023082"/>
    </source>
</evidence>
<evidence type="ECO:0000313" key="7">
    <source>
        <dbReference type="EMBL" id="KJF45478.1"/>
    </source>
</evidence>
<keyword evidence="8" id="KW-1185">Reference proteome</keyword>
<dbReference type="EMBL" id="JRHC01000001">
    <property type="protein sequence ID" value="KJF45478.1"/>
    <property type="molecule type" value="Genomic_DNA"/>
</dbReference>
<dbReference type="RefSeq" id="WP_045027761.1">
    <property type="nucleotide sequence ID" value="NZ_CAJXKZ010000002.1"/>
</dbReference>
<evidence type="ECO:0000256" key="1">
    <source>
        <dbReference type="ARBA" id="ARBA00010641"/>
    </source>
</evidence>
<dbReference type="OrthoDB" id="1027298at2"/>
<sequence length="188" mass="22259">MEQKDDIYYIEKVKAGQTNYFSYIVERYQDIVFSIAMKVLKNREDAEEMAQESFIKAYKSLHTFKGTAKFSTWLYRITYNNCISEVRKRKMHFASTDDVQIADEAEEMNLDGIPEENRAQAIKAAMDKLPEDEYTLILLYYFEEQSIEEISKVTKLSESNTKVKLFRARKKLYTILNELMKDELYTIL</sequence>
<dbReference type="AlphaFoldDB" id="A0A0D8JHZ5"/>
<feature type="domain" description="RNA polymerase sigma factor 70 region 4 type 2" evidence="6">
    <location>
        <begin position="120"/>
        <end position="172"/>
    </location>
</feature>
<keyword evidence="3" id="KW-0731">Sigma factor</keyword>
<keyword evidence="4" id="KW-0804">Transcription</keyword>
<dbReference type="GO" id="GO:0016987">
    <property type="term" value="F:sigma factor activity"/>
    <property type="evidence" value="ECO:0007669"/>
    <property type="project" value="UniProtKB-KW"/>
</dbReference>
<dbReference type="GO" id="GO:0006352">
    <property type="term" value="P:DNA-templated transcription initiation"/>
    <property type="evidence" value="ECO:0007669"/>
    <property type="project" value="InterPro"/>
</dbReference>
<dbReference type="InterPro" id="IPR013249">
    <property type="entry name" value="RNA_pol_sigma70_r4_t2"/>
</dbReference>
<dbReference type="InterPro" id="IPR014284">
    <property type="entry name" value="RNA_pol_sigma-70_dom"/>
</dbReference>
<dbReference type="CDD" id="cd06171">
    <property type="entry name" value="Sigma70_r4"/>
    <property type="match status" value="1"/>
</dbReference>
<dbReference type="Pfam" id="PF08281">
    <property type="entry name" value="Sigma70_r4_2"/>
    <property type="match status" value="1"/>
</dbReference>
<evidence type="ECO:0008006" key="9">
    <source>
        <dbReference type="Google" id="ProtNLM"/>
    </source>
</evidence>
<dbReference type="Proteomes" id="UP000032544">
    <property type="component" value="Unassembled WGS sequence"/>
</dbReference>
<dbReference type="SUPFAM" id="SSF88659">
    <property type="entry name" value="Sigma3 and sigma4 domains of RNA polymerase sigma factors"/>
    <property type="match status" value="1"/>
</dbReference>
<dbReference type="SUPFAM" id="SSF88946">
    <property type="entry name" value="Sigma2 domain of RNA polymerase sigma factors"/>
    <property type="match status" value="1"/>
</dbReference>
<dbReference type="Gene3D" id="1.10.10.10">
    <property type="entry name" value="Winged helix-like DNA-binding domain superfamily/Winged helix DNA-binding domain"/>
    <property type="match status" value="1"/>
</dbReference>
<dbReference type="InterPro" id="IPR013324">
    <property type="entry name" value="RNA_pol_sigma_r3/r4-like"/>
</dbReference>
<evidence type="ECO:0000259" key="6">
    <source>
        <dbReference type="Pfam" id="PF08281"/>
    </source>
</evidence>
<protein>
    <recommendedName>
        <fullName evidence="9">RNA polymerase</fullName>
    </recommendedName>
</protein>
<dbReference type="InterPro" id="IPR007627">
    <property type="entry name" value="RNA_pol_sigma70_r2"/>
</dbReference>
<organism evidence="7 8">
    <name type="scientific">Draconibacterium sediminis</name>
    <dbReference type="NCBI Taxonomy" id="1544798"/>
    <lineage>
        <taxon>Bacteria</taxon>
        <taxon>Pseudomonadati</taxon>
        <taxon>Bacteroidota</taxon>
        <taxon>Bacteroidia</taxon>
        <taxon>Marinilabiliales</taxon>
        <taxon>Prolixibacteraceae</taxon>
        <taxon>Draconibacterium</taxon>
    </lineage>
</organism>
<comment type="caution">
    <text evidence="7">The sequence shown here is derived from an EMBL/GenBank/DDBJ whole genome shotgun (WGS) entry which is preliminary data.</text>
</comment>
<dbReference type="InterPro" id="IPR039425">
    <property type="entry name" value="RNA_pol_sigma-70-like"/>
</dbReference>
<name>A0A0D8JHZ5_9BACT</name>
<accession>A0A0D8JHZ5</accession>
<evidence type="ECO:0000313" key="8">
    <source>
        <dbReference type="Proteomes" id="UP000032544"/>
    </source>
</evidence>
<feature type="domain" description="RNA polymerase sigma-70 region 2" evidence="5">
    <location>
        <begin position="24"/>
        <end position="90"/>
    </location>
</feature>
<dbReference type="InterPro" id="IPR036388">
    <property type="entry name" value="WH-like_DNA-bd_sf"/>
</dbReference>
<keyword evidence="2" id="KW-0805">Transcription regulation</keyword>